<dbReference type="Proteomes" id="UP000824366">
    <property type="component" value="Chromosome"/>
</dbReference>
<gene>
    <name evidence="6" type="ORF">MIZ03_3347</name>
</gene>
<evidence type="ECO:0000259" key="5">
    <source>
        <dbReference type="PROSITE" id="PS51462"/>
    </source>
</evidence>
<evidence type="ECO:0000256" key="4">
    <source>
        <dbReference type="ARBA" id="ARBA00022842"/>
    </source>
</evidence>
<comment type="cofactor">
    <cofactor evidence="1">
        <name>Mg(2+)</name>
        <dbReference type="ChEBI" id="CHEBI:18420"/>
    </cofactor>
</comment>
<sequence length="175" mass="19648">MSAPLLPSAQFSLACAALPLVSIDLVLTNVDGQLLLGKRNNAPARDFWFTPGGRIRKNEPLAHAKLRIARDELGLPASALERAMLMGAWDHFYSDSAFDPMVSTHYVNLPLWVQLTREEETTLQLPQGPSEQHSQWQWLPLSQAKEDQTVHQYVRAYAQWVLLPTSRGSLFEATL</sequence>
<dbReference type="PANTHER" id="PTHR43046:SF12">
    <property type="entry name" value="GDP-MANNOSE MANNOSYL HYDROLASE"/>
    <property type="match status" value="1"/>
</dbReference>
<dbReference type="CDD" id="cd03430">
    <property type="entry name" value="NUDIX_GDPMH_NudD"/>
    <property type="match status" value="1"/>
</dbReference>
<dbReference type="PROSITE" id="PS51462">
    <property type="entry name" value="NUDIX"/>
    <property type="match status" value="1"/>
</dbReference>
<dbReference type="PIRSF" id="PIRSF037599">
    <property type="entry name" value="GDPMH"/>
    <property type="match status" value="1"/>
</dbReference>
<keyword evidence="3 6" id="KW-0378">Hydrolase</keyword>
<evidence type="ECO:0000313" key="7">
    <source>
        <dbReference type="Proteomes" id="UP000824366"/>
    </source>
</evidence>
<keyword evidence="4" id="KW-0460">Magnesium</keyword>
<dbReference type="Pfam" id="PF00293">
    <property type="entry name" value="NUDIX"/>
    <property type="match status" value="1"/>
</dbReference>
<evidence type="ECO:0000256" key="1">
    <source>
        <dbReference type="ARBA" id="ARBA00001946"/>
    </source>
</evidence>
<evidence type="ECO:0000256" key="2">
    <source>
        <dbReference type="ARBA" id="ARBA00022723"/>
    </source>
</evidence>
<keyword evidence="7" id="KW-1185">Reference proteome</keyword>
<proteinExistence type="predicted"/>
<organism evidence="6 7">
    <name type="scientific">Rhodoferax lithotrophicus</name>
    <dbReference type="NCBI Taxonomy" id="2798804"/>
    <lineage>
        <taxon>Bacteria</taxon>
        <taxon>Pseudomonadati</taxon>
        <taxon>Pseudomonadota</taxon>
        <taxon>Betaproteobacteria</taxon>
        <taxon>Burkholderiales</taxon>
        <taxon>Comamonadaceae</taxon>
        <taxon>Rhodoferax</taxon>
    </lineage>
</organism>
<dbReference type="SUPFAM" id="SSF55811">
    <property type="entry name" value="Nudix"/>
    <property type="match status" value="1"/>
</dbReference>
<evidence type="ECO:0000313" key="6">
    <source>
        <dbReference type="EMBL" id="BCO28447.1"/>
    </source>
</evidence>
<reference evidence="6 7" key="1">
    <citation type="journal article" date="2021" name="Microbiol. Spectr.">
        <title>A Single Bacterium Capable of Oxidation and Reduction of Iron at Circumneutral pH.</title>
        <authorList>
            <person name="Kato S."/>
            <person name="Ohkuma M."/>
        </authorList>
    </citation>
    <scope>NUCLEOTIDE SEQUENCE [LARGE SCALE GENOMIC DNA]</scope>
    <source>
        <strain evidence="6 7">MIZ03</strain>
    </source>
</reference>
<dbReference type="InterPro" id="IPR015797">
    <property type="entry name" value="NUDIX_hydrolase-like_dom_sf"/>
</dbReference>
<protein>
    <submittedName>
        <fullName evidence="6">GDP-mannose mannosyl hydrolase</fullName>
    </submittedName>
</protein>
<dbReference type="GO" id="GO:0016787">
    <property type="term" value="F:hydrolase activity"/>
    <property type="evidence" value="ECO:0007669"/>
    <property type="project" value="UniProtKB-KW"/>
</dbReference>
<evidence type="ECO:0000256" key="3">
    <source>
        <dbReference type="ARBA" id="ARBA00022801"/>
    </source>
</evidence>
<accession>A0ABM7MQ51</accession>
<dbReference type="EMBL" id="AP024238">
    <property type="protein sequence ID" value="BCO28447.1"/>
    <property type="molecule type" value="Genomic_DNA"/>
</dbReference>
<keyword evidence="2" id="KW-0479">Metal-binding</keyword>
<dbReference type="InterPro" id="IPR033715">
    <property type="entry name" value="GDPMH"/>
</dbReference>
<dbReference type="PANTHER" id="PTHR43046">
    <property type="entry name" value="GDP-MANNOSE MANNOSYL HYDROLASE"/>
    <property type="match status" value="1"/>
</dbReference>
<dbReference type="Gene3D" id="3.90.79.10">
    <property type="entry name" value="Nucleoside Triphosphate Pyrophosphohydrolase"/>
    <property type="match status" value="1"/>
</dbReference>
<dbReference type="RefSeq" id="WP_223904401.1">
    <property type="nucleotide sequence ID" value="NZ_AP024238.1"/>
</dbReference>
<name>A0ABM7MQ51_9BURK</name>
<feature type="domain" description="Nudix hydrolase" evidence="5">
    <location>
        <begin position="16"/>
        <end position="163"/>
    </location>
</feature>
<dbReference type="InterPro" id="IPR000086">
    <property type="entry name" value="NUDIX_hydrolase_dom"/>
</dbReference>